<evidence type="ECO:0000313" key="4">
    <source>
        <dbReference type="Proteomes" id="UP001211907"/>
    </source>
</evidence>
<evidence type="ECO:0000313" key="3">
    <source>
        <dbReference type="EMBL" id="KAJ3128188.1"/>
    </source>
</evidence>
<organism evidence="3 4">
    <name type="scientific">Physocladia obscura</name>
    <dbReference type="NCBI Taxonomy" id="109957"/>
    <lineage>
        <taxon>Eukaryota</taxon>
        <taxon>Fungi</taxon>
        <taxon>Fungi incertae sedis</taxon>
        <taxon>Chytridiomycota</taxon>
        <taxon>Chytridiomycota incertae sedis</taxon>
        <taxon>Chytridiomycetes</taxon>
        <taxon>Chytridiales</taxon>
        <taxon>Chytriomycetaceae</taxon>
        <taxon>Physocladia</taxon>
    </lineage>
</organism>
<evidence type="ECO:0008006" key="5">
    <source>
        <dbReference type="Google" id="ProtNLM"/>
    </source>
</evidence>
<comment type="caution">
    <text evidence="3">The sequence shown here is derived from an EMBL/GenBank/DDBJ whole genome shotgun (WGS) entry which is preliminary data.</text>
</comment>
<dbReference type="InterPro" id="IPR038765">
    <property type="entry name" value="Papain-like_cys_pep_sf"/>
</dbReference>
<dbReference type="Gene3D" id="3.30.2140.20">
    <property type="match status" value="1"/>
</dbReference>
<dbReference type="InterPro" id="IPR053710">
    <property type="entry name" value="Arylamine_NAT_domain_sf"/>
</dbReference>
<keyword evidence="4" id="KW-1185">Reference proteome</keyword>
<dbReference type="AlphaFoldDB" id="A0AAD5T4H3"/>
<evidence type="ECO:0000256" key="1">
    <source>
        <dbReference type="ARBA" id="ARBA00006547"/>
    </source>
</evidence>
<reference evidence="3" key="1">
    <citation type="submission" date="2020-05" db="EMBL/GenBank/DDBJ databases">
        <title>Phylogenomic resolution of chytrid fungi.</title>
        <authorList>
            <person name="Stajich J.E."/>
            <person name="Amses K."/>
            <person name="Simmons R."/>
            <person name="Seto K."/>
            <person name="Myers J."/>
            <person name="Bonds A."/>
            <person name="Quandt C.A."/>
            <person name="Barry K."/>
            <person name="Liu P."/>
            <person name="Grigoriev I."/>
            <person name="Longcore J.E."/>
            <person name="James T.Y."/>
        </authorList>
    </citation>
    <scope>NUCLEOTIDE SEQUENCE</scope>
    <source>
        <strain evidence="3">JEL0513</strain>
    </source>
</reference>
<gene>
    <name evidence="3" type="ORF">HK100_009314</name>
</gene>
<name>A0AAD5T4H3_9FUNG</name>
<proteinExistence type="inferred from homology"/>
<dbReference type="InterPro" id="IPR001447">
    <property type="entry name" value="Arylamine_N-AcTrfase"/>
</dbReference>
<keyword evidence="2" id="KW-0012">Acyltransferase</keyword>
<dbReference type="PRINTS" id="PR01543">
    <property type="entry name" value="ANATRNSFRASE"/>
</dbReference>
<evidence type="ECO:0000256" key="2">
    <source>
        <dbReference type="RuleBase" id="RU003452"/>
    </source>
</evidence>
<comment type="similarity">
    <text evidence="1 2">Belongs to the arylamine N-acetyltransferase family.</text>
</comment>
<accession>A0AAD5T4H3</accession>
<sequence length="312" mass="35067">MPDLRYSPLNNYEALSDAKLNAYLTRIGISRDQVAERNLDSLNRLIAAHIRKIAFENGLLLFTDEKVESGSDAAFEHIIERGRGGYCFQVNTLFISALLALGYDATAGAARSCLWDKELQTWVYRGIVHMVIFVVLSEDAPLYLVDVGFNERGLVAAIPIEIGAGVSSAAGEAHEIRSNDLTGKGNWMLWHKRAEWAPRADGVDPHGDGFGPMFYFTLERYRPEDFKVLNYYVSYGGGFLMSTFVASIVTETGGRSVIVDKSFKRREDENHRELERIVRMENIDELVNIMAEEFGIAMTEREISGAKQKFFS</sequence>
<dbReference type="PANTHER" id="PTHR11786">
    <property type="entry name" value="N-HYDROXYARYLAMINE O-ACETYLTRANSFERASE"/>
    <property type="match status" value="1"/>
</dbReference>
<dbReference type="Pfam" id="PF00797">
    <property type="entry name" value="Acetyltransf_2"/>
    <property type="match status" value="1"/>
</dbReference>
<dbReference type="GO" id="GO:0016407">
    <property type="term" value="F:acetyltransferase activity"/>
    <property type="evidence" value="ECO:0007669"/>
    <property type="project" value="InterPro"/>
</dbReference>
<dbReference type="PANTHER" id="PTHR11786:SF0">
    <property type="entry name" value="ARYLAMINE N-ACETYLTRANSFERASE 4-RELATED"/>
    <property type="match status" value="1"/>
</dbReference>
<dbReference type="Proteomes" id="UP001211907">
    <property type="component" value="Unassembled WGS sequence"/>
</dbReference>
<dbReference type="SUPFAM" id="SSF54001">
    <property type="entry name" value="Cysteine proteinases"/>
    <property type="match status" value="1"/>
</dbReference>
<dbReference type="EMBL" id="JADGJH010000476">
    <property type="protein sequence ID" value="KAJ3128188.1"/>
    <property type="molecule type" value="Genomic_DNA"/>
</dbReference>
<keyword evidence="2" id="KW-0808">Transferase</keyword>
<protein>
    <recommendedName>
        <fullName evidence="5">Arylamine N-acetyltransferase</fullName>
    </recommendedName>
</protein>